<name>A0A1N7QBU3_9FLAO</name>
<evidence type="ECO:0000256" key="1">
    <source>
        <dbReference type="SAM" id="SignalP"/>
    </source>
</evidence>
<reference evidence="3" key="1">
    <citation type="submission" date="2017-01" db="EMBL/GenBank/DDBJ databases">
        <authorList>
            <person name="Varghese N."/>
            <person name="Submissions S."/>
        </authorList>
    </citation>
    <scope>NUCLEOTIDE SEQUENCE [LARGE SCALE GENOMIC DNA]</scope>
    <source>
        <strain evidence="3">DSM 18017</strain>
    </source>
</reference>
<dbReference type="OrthoDB" id="9814627at2"/>
<accession>A0A1N7QBU3</accession>
<gene>
    <name evidence="2" type="ORF">SAMN05421786_108238</name>
</gene>
<proteinExistence type="predicted"/>
<evidence type="ECO:0000313" key="3">
    <source>
        <dbReference type="Proteomes" id="UP000186744"/>
    </source>
</evidence>
<evidence type="ECO:0008006" key="4">
    <source>
        <dbReference type="Google" id="ProtNLM"/>
    </source>
</evidence>
<sequence length="1129" mass="127196">MRKNIILVASLLAAQVFYAQLGNKLSDDKYLPNMTPPSPNAYSLGNFGNLEVGEFTGTPNINIPLLQFKGKGLSTDLSLSYTSGGIKVDEKDGQFGLGWTLVTGGVINRIVRNKDDFMDRQLLAPENLNGGPSDPRVAQFFYDAGNSGKDTEADLFSFSAGNISGQFVINRKGEIELLTKDDIKINIQYDVEHNPYFIMKDSKGTTYYFTAVEKTSTSSVGGGVHGATTLAVTGWFLTKTEDTNGEQIIFEYEDDGPSYTMSKSQLLSYSDPPSQAYCENAENGMTRVRYYTSPPALGPIINNNISIDGKRLKRIISNRTSEKIEFSANMGESIITHYDNSNIIEQLTFKFDKTANERLFLKSISSFSKGKDYSFEYIQPNAFPPRLSFSQDHWGYFNGKSNSNIIPKNINYAFSNDYAGADKNPDPSTSVYGVLKKVIYPTKGWTSIEYEPNTYYGSEMIYPNPIDVREGLVLTSDDFELSKTFEIQPAVDQSIVIQGYGTFNSIDCRREPDMGTRHRIDLSIRDLTTNRLVSMVSSGSNGNTTGIGSFTGVYFSRGNPNYYSFFAEAGHTYQFKMSANWQCTNGSVSLKYVNQIPTEVQKNIVVGGNRVAKMIDFDGNQQSIRRYYYGPKNNLNQSSGDKGLTPFYRDFRKWEPPCTTGLMPPLREAIITSSSIYPLFNSGRSNVYYKYVTTSFGGDNFEKGGVEKEFTVKRDYWGNQIFGSEHVGSAPWTNFGWNNGYLKTEKFFDNQGNTLKINDYLWEKKNVTDNKSYYVRKNYSPNHPKNPVYTCTSEDIVRPDNGFYWKCKSDHRHFMNVSNWKCVAFGADNEEVPFANPCYQQPLGKQIVHSLALENLDIVEYNNISYQKYLKSVTTTDYVNNQPMKSTITENAYDSNLHYQQTSKKVTHLDNSITENGYQYAHEKGNQRLINANMVGIPLETSTTERRNVNDIPGKITSKVETKYADQVLLLPTSIVSTDLQNVAKTEITYDKYDDKGNLQQYTTKDGISTVIIWGYNSTYPIAKIDNIRYSDVSQSLINALVNASNLDASAGKNNDETDLLNAFNTFRSGLSRNQVTTYTYDPLIGVRSITPPSGIRELYLYDSANRLEKVVDVDGKVLKEMKYNYKNQ</sequence>
<dbReference type="STRING" id="373668.SAMN05421786_108238"/>
<feature type="signal peptide" evidence="1">
    <location>
        <begin position="1"/>
        <end position="19"/>
    </location>
</feature>
<dbReference type="EMBL" id="FTOL01000008">
    <property type="protein sequence ID" value="SIT20342.1"/>
    <property type="molecule type" value="Genomic_DNA"/>
</dbReference>
<evidence type="ECO:0000313" key="2">
    <source>
        <dbReference type="EMBL" id="SIT20342.1"/>
    </source>
</evidence>
<keyword evidence="3" id="KW-1185">Reference proteome</keyword>
<organism evidence="2 3">
    <name type="scientific">Chryseobacterium ureilyticum</name>
    <dbReference type="NCBI Taxonomy" id="373668"/>
    <lineage>
        <taxon>Bacteria</taxon>
        <taxon>Pseudomonadati</taxon>
        <taxon>Bacteroidota</taxon>
        <taxon>Flavobacteriia</taxon>
        <taxon>Flavobacteriales</taxon>
        <taxon>Weeksellaceae</taxon>
        <taxon>Chryseobacterium group</taxon>
        <taxon>Chryseobacterium</taxon>
    </lineage>
</organism>
<dbReference type="Proteomes" id="UP000186744">
    <property type="component" value="Unassembled WGS sequence"/>
</dbReference>
<dbReference type="RefSeq" id="WP_076553477.1">
    <property type="nucleotide sequence ID" value="NZ_FTOL01000008.1"/>
</dbReference>
<protein>
    <recommendedName>
        <fullName evidence="4">YD repeat-containing protein</fullName>
    </recommendedName>
</protein>
<keyword evidence="1" id="KW-0732">Signal</keyword>
<dbReference type="AlphaFoldDB" id="A0A1N7QBU3"/>
<feature type="chain" id="PRO_5012207650" description="YD repeat-containing protein" evidence="1">
    <location>
        <begin position="20"/>
        <end position="1129"/>
    </location>
</feature>